<feature type="region of interest" description="Disordered" evidence="2">
    <location>
        <begin position="131"/>
        <end position="157"/>
    </location>
</feature>
<proteinExistence type="inferred from homology"/>
<sequence>MSSNNKESKCGSDHESATKIPAGLETLYTLEKDNVKSSLGVLILAVHWSIVRAGLRIRIPAEASGTSGDKKFTERLPASWSEEVPGATTTVFTYDYGDPHNPEVTYQVKVIDIVRDITAVVTVYRHGALSTTNSGNPIGGSGTNRQEQTADEAHQTSASTFQLKNFIRFEADKTVRDQLTAEGIFYRAEELEKQIWSELMEPLGLKVIGLPPFQGPYDDKVKNEPKVETEREQHRQLPYQDDPLRDDRFLPRGGLPPMGPGHPPLGPGLPRPGPPLAGPAGGFNPLFGPAGGLGRNDLDPLGGFGSGMIADPRGFRTPRIGPGRLPPGAVPPGARFDPFGPPNPNPGAPLGPNWAVPNPDEPPPPGRSTASRYPRQ</sequence>
<reference evidence="3" key="1">
    <citation type="submission" date="2021-06" db="EMBL/GenBank/DDBJ databases">
        <authorList>
            <person name="Hodson N. C."/>
            <person name="Mongue J. A."/>
            <person name="Jaron S. K."/>
        </authorList>
    </citation>
    <scope>NUCLEOTIDE SEQUENCE</scope>
</reference>
<evidence type="ECO:0000313" key="4">
    <source>
        <dbReference type="Proteomes" id="UP000708208"/>
    </source>
</evidence>
<evidence type="ECO:0000256" key="2">
    <source>
        <dbReference type="SAM" id="MobiDB-lite"/>
    </source>
</evidence>
<keyword evidence="4" id="KW-1185">Reference proteome</keyword>
<evidence type="ECO:0008006" key="5">
    <source>
        <dbReference type="Google" id="ProtNLM"/>
    </source>
</evidence>
<dbReference type="PANTHER" id="PTHR13266">
    <property type="entry name" value="PROTEASOME INHIBITOR"/>
    <property type="match status" value="1"/>
</dbReference>
<dbReference type="PANTHER" id="PTHR13266:SF1">
    <property type="entry name" value="PROTEASOME INHIBITOR PI31 SUBUNIT"/>
    <property type="match status" value="1"/>
</dbReference>
<dbReference type="EMBL" id="CAJVCH010177209">
    <property type="protein sequence ID" value="CAG7729367.1"/>
    <property type="molecule type" value="Genomic_DNA"/>
</dbReference>
<name>A0A8J2K4X4_9HEXA</name>
<evidence type="ECO:0000313" key="3">
    <source>
        <dbReference type="EMBL" id="CAG7729367.1"/>
    </source>
</evidence>
<accession>A0A8J2K4X4</accession>
<dbReference type="GO" id="GO:0070628">
    <property type="term" value="F:proteasome binding"/>
    <property type="evidence" value="ECO:0007669"/>
    <property type="project" value="InterPro"/>
</dbReference>
<gene>
    <name evidence="3" type="ORF">AFUS01_LOCUS18086</name>
</gene>
<dbReference type="Proteomes" id="UP000708208">
    <property type="component" value="Unassembled WGS sequence"/>
</dbReference>
<feature type="region of interest" description="Disordered" evidence="2">
    <location>
        <begin position="216"/>
        <end position="280"/>
    </location>
</feature>
<evidence type="ECO:0000256" key="1">
    <source>
        <dbReference type="ARBA" id="ARBA00006405"/>
    </source>
</evidence>
<feature type="region of interest" description="Disordered" evidence="2">
    <location>
        <begin position="309"/>
        <end position="376"/>
    </location>
</feature>
<dbReference type="OrthoDB" id="68090at2759"/>
<organism evidence="3 4">
    <name type="scientific">Allacma fusca</name>
    <dbReference type="NCBI Taxonomy" id="39272"/>
    <lineage>
        <taxon>Eukaryota</taxon>
        <taxon>Metazoa</taxon>
        <taxon>Ecdysozoa</taxon>
        <taxon>Arthropoda</taxon>
        <taxon>Hexapoda</taxon>
        <taxon>Collembola</taxon>
        <taxon>Symphypleona</taxon>
        <taxon>Sminthuridae</taxon>
        <taxon>Allacma</taxon>
    </lineage>
</organism>
<dbReference type="GO" id="GO:0043161">
    <property type="term" value="P:proteasome-mediated ubiquitin-dependent protein catabolic process"/>
    <property type="evidence" value="ECO:0007669"/>
    <property type="project" value="InterPro"/>
</dbReference>
<feature type="compositionally biased region" description="Basic and acidic residues" evidence="2">
    <location>
        <begin position="217"/>
        <end position="235"/>
    </location>
</feature>
<feature type="compositionally biased region" description="Pro residues" evidence="2">
    <location>
        <begin position="257"/>
        <end position="277"/>
    </location>
</feature>
<feature type="compositionally biased region" description="Pro residues" evidence="2">
    <location>
        <begin position="339"/>
        <end position="349"/>
    </location>
</feature>
<dbReference type="GO" id="GO:0004866">
    <property type="term" value="F:endopeptidase inhibitor activity"/>
    <property type="evidence" value="ECO:0007669"/>
    <property type="project" value="InterPro"/>
</dbReference>
<comment type="caution">
    <text evidence="3">The sequence shown here is derived from an EMBL/GenBank/DDBJ whole genome shotgun (WGS) entry which is preliminary data.</text>
</comment>
<dbReference type="InterPro" id="IPR045128">
    <property type="entry name" value="PI31-like"/>
</dbReference>
<protein>
    <recommendedName>
        <fullName evidence="5">Proteasome inhibitor PI31 subunit</fullName>
    </recommendedName>
</protein>
<comment type="similarity">
    <text evidence="1">Belongs to the proteasome inhibitor PI31 family.</text>
</comment>
<dbReference type="AlphaFoldDB" id="A0A8J2K4X4"/>